<reference evidence="2 3" key="1">
    <citation type="submission" date="2018-06" db="EMBL/GenBank/DDBJ databases">
        <title>Comparative genomics reveals the genomic features of Rhizophagus irregularis, R. cerebriforme, R. diaphanum and Gigaspora rosea, and their symbiotic lifestyle signature.</title>
        <authorList>
            <person name="Morin E."/>
            <person name="San Clemente H."/>
            <person name="Chen E.C.H."/>
            <person name="De La Providencia I."/>
            <person name="Hainaut M."/>
            <person name="Kuo A."/>
            <person name="Kohler A."/>
            <person name="Murat C."/>
            <person name="Tang N."/>
            <person name="Roy S."/>
            <person name="Loubradou J."/>
            <person name="Henrissat B."/>
            <person name="Grigoriev I.V."/>
            <person name="Corradi N."/>
            <person name="Roux C."/>
            <person name="Martin F.M."/>
        </authorList>
    </citation>
    <scope>NUCLEOTIDE SEQUENCE [LARGE SCALE GENOMIC DNA]</scope>
    <source>
        <strain evidence="2 3">DAOM 227022</strain>
    </source>
</reference>
<dbReference type="SUPFAM" id="SSF52047">
    <property type="entry name" value="RNI-like"/>
    <property type="match status" value="1"/>
</dbReference>
<keyword evidence="3" id="KW-1185">Reference proteome</keyword>
<proteinExistence type="predicted"/>
<dbReference type="OrthoDB" id="2327826at2759"/>
<accession>A0A397SA31</accession>
<feature type="signal peptide" evidence="1">
    <location>
        <begin position="1"/>
        <end position="18"/>
    </location>
</feature>
<dbReference type="STRING" id="658196.A0A397SA31"/>
<evidence type="ECO:0000313" key="3">
    <source>
        <dbReference type="Proteomes" id="UP000265703"/>
    </source>
</evidence>
<dbReference type="EMBL" id="QKYT01000757">
    <property type="protein sequence ID" value="RIA81699.1"/>
    <property type="molecule type" value="Genomic_DNA"/>
</dbReference>
<dbReference type="Proteomes" id="UP000265703">
    <property type="component" value="Unassembled WGS sequence"/>
</dbReference>
<evidence type="ECO:0008006" key="4">
    <source>
        <dbReference type="Google" id="ProtNLM"/>
    </source>
</evidence>
<evidence type="ECO:0000256" key="1">
    <source>
        <dbReference type="SAM" id="SignalP"/>
    </source>
</evidence>
<gene>
    <name evidence="2" type="ORF">C1645_809944</name>
</gene>
<organism evidence="2 3">
    <name type="scientific">Glomus cerebriforme</name>
    <dbReference type="NCBI Taxonomy" id="658196"/>
    <lineage>
        <taxon>Eukaryota</taxon>
        <taxon>Fungi</taxon>
        <taxon>Fungi incertae sedis</taxon>
        <taxon>Mucoromycota</taxon>
        <taxon>Glomeromycotina</taxon>
        <taxon>Glomeromycetes</taxon>
        <taxon>Glomerales</taxon>
        <taxon>Glomeraceae</taxon>
        <taxon>Glomus</taxon>
    </lineage>
</organism>
<keyword evidence="1" id="KW-0732">Signal</keyword>
<protein>
    <recommendedName>
        <fullName evidence="4">F-box domain-containing protein</fullName>
    </recommendedName>
</protein>
<dbReference type="AlphaFoldDB" id="A0A397SA31"/>
<dbReference type="InterPro" id="IPR032675">
    <property type="entry name" value="LRR_dom_sf"/>
</dbReference>
<feature type="chain" id="PRO_5017352799" description="F-box domain-containing protein" evidence="1">
    <location>
        <begin position="19"/>
        <end position="539"/>
    </location>
</feature>
<evidence type="ECO:0000313" key="2">
    <source>
        <dbReference type="EMBL" id="RIA81699.1"/>
    </source>
</evidence>
<sequence>MSSTYYFLIKFILNFVGAADTIEINYNEKHSDVPAPYLPTECMLEIFKHVQAQGSGLYSCLLVNRYWCKNVIPLLCSRPFKSLVSENRYKLIHTYLACLDHEEYSSLNSSLKSYDIEIPEISLPLFNYPMCLKEFSYKQLEIAVHSTIHLWYNKTFINRHKQDQILLITTTLCKLFMRRSISLKSFMMDKYFSHLDIPRISTFITKPGLSQLTRFQIDYCKPMTANTIQLLEKLPDLCSNIRCLDVKFPIFEQNHKAISRIIKTQRHLNEFNLSGVRIGSETILVSLQSRHESLNILRLENVYITETCFNALTLCKNLKDLSIWYCKGLEIENTSVLLKSKFSLKKLRLGVLPICSDVAGLILQVGGTSLKELEIDLINPIIVETILNCCSNVKELKLVNYFPHDNNHLFHQLFSGLRLETLEIFINSKNLDYEDMKLIGKDLPPSLKSLKLKCGFTFEQFKELFRTCNAPLETIIIDYLDLNYEHIKVITRFIKNKKTVKVLGIVGMDDMTSQEIKEIKILKKRHGIFIIPSHELNLW</sequence>
<comment type="caution">
    <text evidence="2">The sequence shown here is derived from an EMBL/GenBank/DDBJ whole genome shotgun (WGS) entry which is preliminary data.</text>
</comment>
<dbReference type="Gene3D" id="3.80.10.10">
    <property type="entry name" value="Ribonuclease Inhibitor"/>
    <property type="match status" value="2"/>
</dbReference>
<name>A0A397SA31_9GLOM</name>